<dbReference type="EMBL" id="LT840185">
    <property type="protein sequence ID" value="SMF73166.1"/>
    <property type="molecule type" value="Genomic_DNA"/>
</dbReference>
<evidence type="ECO:0000313" key="2">
    <source>
        <dbReference type="EMBL" id="SMF73166.1"/>
    </source>
</evidence>
<dbReference type="InterPro" id="IPR009937">
    <property type="entry name" value="Phage_holin_3_6"/>
</dbReference>
<keyword evidence="1" id="KW-0812">Transmembrane</keyword>
<evidence type="ECO:0000256" key="1">
    <source>
        <dbReference type="SAM" id="Phobius"/>
    </source>
</evidence>
<keyword evidence="1" id="KW-1133">Transmembrane helix</keyword>
<feature type="transmembrane region" description="Helical" evidence="1">
    <location>
        <begin position="78"/>
        <end position="100"/>
    </location>
</feature>
<dbReference type="STRING" id="941907.SAMN06295910_2112"/>
<name>A0A1X7GQC3_9SPHN</name>
<accession>A0A1X7GQC3</accession>
<evidence type="ECO:0000313" key="3">
    <source>
        <dbReference type="Proteomes" id="UP000192934"/>
    </source>
</evidence>
<sequence length="127" mass="12901">MDPAGPNPDERSVSDLVGKLIDDGKAVARGEVAFYRQLAAYRVARARSGMAALAVAVVLGNTALIALAVGLVLGLAPLIGPVLAGIALLVVLGGIALALFRFGMGRVALLAGDPEEQALLAEAERTT</sequence>
<dbReference type="Proteomes" id="UP000192934">
    <property type="component" value="Chromosome I"/>
</dbReference>
<gene>
    <name evidence="2" type="ORF">SAMN06295910_2112</name>
</gene>
<feature type="transmembrane region" description="Helical" evidence="1">
    <location>
        <begin position="51"/>
        <end position="72"/>
    </location>
</feature>
<dbReference type="RefSeq" id="WP_085218736.1">
    <property type="nucleotide sequence ID" value="NZ_LT840185.1"/>
</dbReference>
<dbReference type="Pfam" id="PF07332">
    <property type="entry name" value="Phage_holin_3_6"/>
    <property type="match status" value="1"/>
</dbReference>
<reference evidence="3" key="1">
    <citation type="submission" date="2017-04" db="EMBL/GenBank/DDBJ databases">
        <authorList>
            <person name="Varghese N."/>
            <person name="Submissions S."/>
        </authorList>
    </citation>
    <scope>NUCLEOTIDE SEQUENCE [LARGE SCALE GENOMIC DNA]</scope>
    <source>
        <strain evidence="3">Dd16</strain>
    </source>
</reference>
<keyword evidence="3" id="KW-1185">Reference proteome</keyword>
<keyword evidence="1" id="KW-0472">Membrane</keyword>
<organism evidence="2 3">
    <name type="scientific">Allosphingosinicella indica</name>
    <dbReference type="NCBI Taxonomy" id="941907"/>
    <lineage>
        <taxon>Bacteria</taxon>
        <taxon>Pseudomonadati</taxon>
        <taxon>Pseudomonadota</taxon>
        <taxon>Alphaproteobacteria</taxon>
        <taxon>Sphingomonadales</taxon>
        <taxon>Sphingomonadaceae</taxon>
        <taxon>Allosphingosinicella</taxon>
    </lineage>
</organism>
<protein>
    <submittedName>
        <fullName evidence="2">Putative Holin-X, holin superfamily III</fullName>
    </submittedName>
</protein>
<proteinExistence type="predicted"/>
<dbReference type="AlphaFoldDB" id="A0A1X7GQC3"/>